<evidence type="ECO:0000259" key="1">
    <source>
        <dbReference type="SMART" id="SM01155"/>
    </source>
</evidence>
<dbReference type="InterPro" id="IPR013177">
    <property type="entry name" value="Ribosomal_mS38_C"/>
</dbReference>
<accession>A0A226D0A8</accession>
<dbReference type="EMBL" id="LNIX01000042">
    <property type="protein sequence ID" value="OXA39002.1"/>
    <property type="molecule type" value="Genomic_DNA"/>
</dbReference>
<dbReference type="SMART" id="SM01155">
    <property type="entry name" value="DUF1713"/>
    <property type="match status" value="1"/>
</dbReference>
<dbReference type="OrthoDB" id="6423950at2759"/>
<dbReference type="Proteomes" id="UP000198287">
    <property type="component" value="Unassembled WGS sequence"/>
</dbReference>
<reference evidence="2 3" key="1">
    <citation type="submission" date="2015-12" db="EMBL/GenBank/DDBJ databases">
        <title>The genome of Folsomia candida.</title>
        <authorList>
            <person name="Faddeeva A."/>
            <person name="Derks M.F."/>
            <person name="Anvar Y."/>
            <person name="Smit S."/>
            <person name="Van Straalen N."/>
            <person name="Roelofs D."/>
        </authorList>
    </citation>
    <scope>NUCLEOTIDE SEQUENCE [LARGE SCALE GENOMIC DNA]</scope>
    <source>
        <strain evidence="2 3">VU population</strain>
        <tissue evidence="2">Whole body</tissue>
    </source>
</reference>
<comment type="caution">
    <text evidence="2">The sequence shown here is derived from an EMBL/GenBank/DDBJ whole genome shotgun (WGS) entry which is preliminary data.</text>
</comment>
<dbReference type="InterPro" id="IPR015421">
    <property type="entry name" value="PyrdxlP-dep_Trfase_major"/>
</dbReference>
<name>A0A226D0A8_FOLCA</name>
<keyword evidence="3" id="KW-1185">Reference proteome</keyword>
<protein>
    <submittedName>
        <fullName evidence="2">Putative cysteine desulfurase, mitochondrial</fullName>
    </submittedName>
</protein>
<sequence>MASCQRILKGILHRPAGVKTLACINSALRSLFTLPGCVDHSRYFNISITTDGLQGGHFDRQQSITTQTEHKRVLNSSRVLDSEKFKMTFLPVKQNGIIDLLFLKTPEILDPVVNRVPLGSPTSGGKEYIIPGANNPGKTLDDPIPSMRIPSPIQEAPNHAPRLEKHAARLIVIRRTKMNKHKLRKLRKKMHYKWSRIKDRRYIRKEKAYLDQKLALIHAAMKFDAKDYVAEVIRKAKEEPLPRKWTDPLMPDWYREQEMAKEARLKRFQKVVNMYINKDIKIKVE</sequence>
<evidence type="ECO:0000313" key="3">
    <source>
        <dbReference type="Proteomes" id="UP000198287"/>
    </source>
</evidence>
<organism evidence="2 3">
    <name type="scientific">Folsomia candida</name>
    <name type="common">Springtail</name>
    <dbReference type="NCBI Taxonomy" id="158441"/>
    <lineage>
        <taxon>Eukaryota</taxon>
        <taxon>Metazoa</taxon>
        <taxon>Ecdysozoa</taxon>
        <taxon>Arthropoda</taxon>
        <taxon>Hexapoda</taxon>
        <taxon>Collembola</taxon>
        <taxon>Entomobryomorpha</taxon>
        <taxon>Isotomoidea</taxon>
        <taxon>Isotomidae</taxon>
        <taxon>Proisotominae</taxon>
        <taxon>Folsomia</taxon>
    </lineage>
</organism>
<evidence type="ECO:0000313" key="2">
    <source>
        <dbReference type="EMBL" id="OXA39002.1"/>
    </source>
</evidence>
<dbReference type="Pfam" id="PF08213">
    <property type="entry name" value="COX24_C"/>
    <property type="match status" value="1"/>
</dbReference>
<dbReference type="AlphaFoldDB" id="A0A226D0A8"/>
<dbReference type="STRING" id="158441.A0A226D0A8"/>
<proteinExistence type="predicted"/>
<gene>
    <name evidence="2" type="ORF">Fcan01_26288</name>
</gene>
<feature type="domain" description="Ribosomal protein mS38 C-terminal" evidence="1">
    <location>
        <begin position="166"/>
        <end position="199"/>
    </location>
</feature>
<dbReference type="Gene3D" id="3.40.640.10">
    <property type="entry name" value="Type I PLP-dependent aspartate aminotransferase-like (Major domain)"/>
    <property type="match status" value="1"/>
</dbReference>